<dbReference type="PANTHER" id="PTHR46976">
    <property type="entry name" value="PROTEIN ARABIDILLO 1"/>
    <property type="match status" value="1"/>
</dbReference>
<feature type="repeat" description="ARM" evidence="2">
    <location>
        <begin position="487"/>
        <end position="532"/>
    </location>
</feature>
<dbReference type="SUPFAM" id="SSF81383">
    <property type="entry name" value="F-box domain"/>
    <property type="match status" value="1"/>
</dbReference>
<dbReference type="InterPro" id="IPR001810">
    <property type="entry name" value="F-box_dom"/>
</dbReference>
<reference evidence="5 6" key="1">
    <citation type="submission" date="2022-03" db="EMBL/GenBank/DDBJ databases">
        <authorList>
            <person name="Macdonald S."/>
            <person name="Ahmed S."/>
            <person name="Newling K."/>
        </authorList>
    </citation>
    <scope>NUCLEOTIDE SEQUENCE [LARGE SCALE GENOMIC DNA]</scope>
</reference>
<evidence type="ECO:0000256" key="2">
    <source>
        <dbReference type="PROSITE-ProRule" id="PRU00259"/>
    </source>
</evidence>
<dbReference type="InterPro" id="IPR006553">
    <property type="entry name" value="Leu-rich_rpt_Cys-con_subtyp"/>
</dbReference>
<sequence length="892" mass="96630">MNRRVRQRVEEHGKDKVGGDEAVAPTVNQESKDWTSMANDIMLHVFTLLDSSDRASLASTCKPWRALGASPHLWTCLDIRSNKFDLSVAASLAGRCGDDLNKVRFRGLDSTAAICKLKAKNLKEIAADYCENLADATLSMIVSLHQDLESVQLGPGACESITSEAIKVIALCCPKLKMLRLSGVKDVTTKAIVSLATHCPLLTDVGFMDCQNIDEAALVKLVSVQYLSVSGTENMNWSVAAASLEKLPNLTGLDVSRTSINHATVSRLLNSSKSLKVVCAVNCPLLERSLEFNPDTFSGKLLIVLHNNTLNGMASLFEANSMMPKEAMHWLEWVLSHTLLLLAESNKLGVDSFWQKHGGKFFVRLMQSTQEDVQERAARGLAAFTQVGDDYAIIYSERAETVLQDGGIPILLKLAGSLKHGLQTEAAKAIAHLSLNADVAKAVDEEGGLKVLVGLAKSRNRLVAEEAAGALWNLSLGDPFKAIAEAGGVNVLVKLLSIWPYGYGRLLERVAGALANLAGDDKCSMEIGKAGGVHALVMLTQNCMYEGAQAQAARCLANLAIHDDGNINNDAIGLETGVLQTLLQLTKSNHVGLKQEAAGALWSLAYDDKNRELIAALGGVEVLVEFAKSCVNASSGLQENAAGALWALAHSEEHSMAIGEKGGIPPLILLARFNYEAVHETVAGALWNLSFNQNNALRIVEEDGVKMLVRLCTYSNSKWARFLSSLALAYIFDGRLDGFLRNTPPKVTLKRVYVADKRSALRCIESYIKTFMDQQIFETGDASSSTTPPMSAQDLENIRIQEADNLRCSSEEIGMFVTMLGNPSPVLKKFAAFVLLQFTIPGASHAKHHASLMQNRGDAIVLRSAADDTVNMPSEARDFVENVLSNLEHHQP</sequence>
<feature type="compositionally biased region" description="Basic and acidic residues" evidence="3">
    <location>
        <begin position="7"/>
        <end position="19"/>
    </location>
</feature>
<evidence type="ECO:0000256" key="3">
    <source>
        <dbReference type="SAM" id="MobiDB-lite"/>
    </source>
</evidence>
<gene>
    <name evidence="5" type="ORF">ERUC_LOCUS3690</name>
</gene>
<comment type="caution">
    <text evidence="5">The sequence shown here is derived from an EMBL/GenBank/DDBJ whole genome shotgun (WGS) entry which is preliminary data.</text>
</comment>
<dbReference type="SMART" id="SM00185">
    <property type="entry name" value="ARM"/>
    <property type="match status" value="7"/>
</dbReference>
<proteinExistence type="predicted"/>
<dbReference type="PROSITE" id="PS50176">
    <property type="entry name" value="ARM_REPEAT"/>
    <property type="match status" value="6"/>
</dbReference>
<dbReference type="Gene3D" id="3.80.10.10">
    <property type="entry name" value="Ribonuclease Inhibitor"/>
    <property type="match status" value="1"/>
</dbReference>
<name>A0ABC8IWG5_ERUVS</name>
<dbReference type="SMART" id="SM00367">
    <property type="entry name" value="LRR_CC"/>
    <property type="match status" value="3"/>
</dbReference>
<feature type="repeat" description="ARM" evidence="2">
    <location>
        <begin position="406"/>
        <end position="448"/>
    </location>
</feature>
<dbReference type="Proteomes" id="UP001642260">
    <property type="component" value="Unassembled WGS sequence"/>
</dbReference>
<dbReference type="EMBL" id="CAKOAT010060044">
    <property type="protein sequence ID" value="CAH8304720.1"/>
    <property type="molecule type" value="Genomic_DNA"/>
</dbReference>
<protein>
    <recommendedName>
        <fullName evidence="4">F-box domain-containing protein</fullName>
    </recommendedName>
</protein>
<dbReference type="PANTHER" id="PTHR46976:SF5">
    <property type="entry name" value="F-BOX DOMAIN-CONTAINING PROTEIN"/>
    <property type="match status" value="1"/>
</dbReference>
<dbReference type="Pfam" id="PF12937">
    <property type="entry name" value="F-box-like"/>
    <property type="match status" value="1"/>
</dbReference>
<evidence type="ECO:0000259" key="4">
    <source>
        <dbReference type="SMART" id="SM00256"/>
    </source>
</evidence>
<dbReference type="AlphaFoldDB" id="A0ABC8IWG5"/>
<evidence type="ECO:0000256" key="1">
    <source>
        <dbReference type="ARBA" id="ARBA00022737"/>
    </source>
</evidence>
<dbReference type="SUPFAM" id="SSF48371">
    <property type="entry name" value="ARM repeat"/>
    <property type="match status" value="1"/>
</dbReference>
<dbReference type="SMART" id="SM00256">
    <property type="entry name" value="FBOX"/>
    <property type="match status" value="1"/>
</dbReference>
<dbReference type="SUPFAM" id="SSF52047">
    <property type="entry name" value="RNI-like"/>
    <property type="match status" value="1"/>
</dbReference>
<feature type="repeat" description="ARM" evidence="2">
    <location>
        <begin position="447"/>
        <end position="488"/>
    </location>
</feature>
<dbReference type="InterPro" id="IPR000225">
    <property type="entry name" value="Armadillo"/>
</dbReference>
<evidence type="ECO:0000313" key="5">
    <source>
        <dbReference type="EMBL" id="CAH8304720.1"/>
    </source>
</evidence>
<feature type="repeat" description="ARM" evidence="2">
    <location>
        <begin position="618"/>
        <end position="663"/>
    </location>
</feature>
<feature type="domain" description="F-box" evidence="4">
    <location>
        <begin position="37"/>
        <end position="77"/>
    </location>
</feature>
<feature type="repeat" description="ARM" evidence="2">
    <location>
        <begin position="577"/>
        <end position="619"/>
    </location>
</feature>
<evidence type="ECO:0000313" key="6">
    <source>
        <dbReference type="Proteomes" id="UP001642260"/>
    </source>
</evidence>
<dbReference type="Pfam" id="PF00514">
    <property type="entry name" value="Arm"/>
    <property type="match status" value="4"/>
</dbReference>
<feature type="repeat" description="ARM" evidence="2">
    <location>
        <begin position="662"/>
        <end position="704"/>
    </location>
</feature>
<dbReference type="InterPro" id="IPR036047">
    <property type="entry name" value="F-box-like_dom_sf"/>
</dbReference>
<keyword evidence="6" id="KW-1185">Reference proteome</keyword>
<dbReference type="InterPro" id="IPR016024">
    <property type="entry name" value="ARM-type_fold"/>
</dbReference>
<feature type="region of interest" description="Disordered" evidence="3">
    <location>
        <begin position="1"/>
        <end position="21"/>
    </location>
</feature>
<keyword evidence="1" id="KW-0677">Repeat</keyword>
<accession>A0ABC8IWG5</accession>
<organism evidence="5 6">
    <name type="scientific">Eruca vesicaria subsp. sativa</name>
    <name type="common">Garden rocket</name>
    <name type="synonym">Eruca sativa</name>
    <dbReference type="NCBI Taxonomy" id="29727"/>
    <lineage>
        <taxon>Eukaryota</taxon>
        <taxon>Viridiplantae</taxon>
        <taxon>Streptophyta</taxon>
        <taxon>Embryophyta</taxon>
        <taxon>Tracheophyta</taxon>
        <taxon>Spermatophyta</taxon>
        <taxon>Magnoliopsida</taxon>
        <taxon>eudicotyledons</taxon>
        <taxon>Gunneridae</taxon>
        <taxon>Pentapetalae</taxon>
        <taxon>rosids</taxon>
        <taxon>malvids</taxon>
        <taxon>Brassicales</taxon>
        <taxon>Brassicaceae</taxon>
        <taxon>Brassiceae</taxon>
        <taxon>Eruca</taxon>
    </lineage>
</organism>
<dbReference type="Gene3D" id="1.25.10.10">
    <property type="entry name" value="Leucine-rich Repeat Variant"/>
    <property type="match status" value="2"/>
</dbReference>
<dbReference type="InterPro" id="IPR011989">
    <property type="entry name" value="ARM-like"/>
</dbReference>
<dbReference type="InterPro" id="IPR032675">
    <property type="entry name" value="LRR_dom_sf"/>
</dbReference>